<dbReference type="NCBIfam" id="TIGR00682">
    <property type="entry name" value="lpxK"/>
    <property type="match status" value="1"/>
</dbReference>
<organism evidence="10">
    <name type="scientific">marine metagenome</name>
    <dbReference type="NCBI Taxonomy" id="408172"/>
    <lineage>
        <taxon>unclassified sequences</taxon>
        <taxon>metagenomes</taxon>
        <taxon>ecological metagenomes</taxon>
    </lineage>
</organism>
<comment type="pathway">
    <text evidence="1">Glycolipid biosynthesis; lipid IV(A) biosynthesis; lipid IV(A) from (3R)-3-hydroxytetradecanoyl-[acyl-carrier-protein] and UDP-N-acetyl-alpha-D-glucosamine: step 6/6.</text>
</comment>
<name>A0A381PCP7_9ZZZZ</name>
<evidence type="ECO:0000256" key="9">
    <source>
        <dbReference type="ARBA" id="ARBA00023098"/>
    </source>
</evidence>
<dbReference type="GO" id="GO:0005524">
    <property type="term" value="F:ATP binding"/>
    <property type="evidence" value="ECO:0007669"/>
    <property type="project" value="UniProtKB-KW"/>
</dbReference>
<keyword evidence="6" id="KW-0547">Nucleotide-binding</keyword>
<dbReference type="Pfam" id="PF02606">
    <property type="entry name" value="LpxK"/>
    <property type="match status" value="1"/>
</dbReference>
<proteinExistence type="predicted"/>
<evidence type="ECO:0000256" key="8">
    <source>
        <dbReference type="ARBA" id="ARBA00022840"/>
    </source>
</evidence>
<evidence type="ECO:0000256" key="6">
    <source>
        <dbReference type="ARBA" id="ARBA00022741"/>
    </source>
</evidence>
<dbReference type="GO" id="GO:0005886">
    <property type="term" value="C:plasma membrane"/>
    <property type="evidence" value="ECO:0007669"/>
    <property type="project" value="TreeGrafter"/>
</dbReference>
<dbReference type="InterPro" id="IPR003758">
    <property type="entry name" value="LpxK"/>
</dbReference>
<gene>
    <name evidence="10" type="ORF">METZ01_LOCUS17620</name>
</gene>
<dbReference type="GO" id="GO:0009029">
    <property type="term" value="F:lipid-A 4'-kinase activity"/>
    <property type="evidence" value="ECO:0007669"/>
    <property type="project" value="UniProtKB-EC"/>
</dbReference>
<evidence type="ECO:0000256" key="3">
    <source>
        <dbReference type="ARBA" id="ARBA00022516"/>
    </source>
</evidence>
<evidence type="ECO:0000313" key="10">
    <source>
        <dbReference type="EMBL" id="SUZ64766.1"/>
    </source>
</evidence>
<dbReference type="EMBL" id="UINC01000941">
    <property type="protein sequence ID" value="SUZ64766.1"/>
    <property type="molecule type" value="Genomic_DNA"/>
</dbReference>
<keyword evidence="8" id="KW-0067">ATP-binding</keyword>
<keyword evidence="7" id="KW-0418">Kinase</keyword>
<dbReference type="InterPro" id="IPR027417">
    <property type="entry name" value="P-loop_NTPase"/>
</dbReference>
<keyword evidence="5" id="KW-0808">Transferase</keyword>
<evidence type="ECO:0000256" key="4">
    <source>
        <dbReference type="ARBA" id="ARBA00022556"/>
    </source>
</evidence>
<keyword evidence="4" id="KW-0441">Lipid A biosynthesis</keyword>
<dbReference type="SUPFAM" id="SSF52540">
    <property type="entry name" value="P-loop containing nucleoside triphosphate hydrolases"/>
    <property type="match status" value="1"/>
</dbReference>
<evidence type="ECO:0000256" key="1">
    <source>
        <dbReference type="ARBA" id="ARBA00004870"/>
    </source>
</evidence>
<dbReference type="PANTHER" id="PTHR42724">
    <property type="entry name" value="TETRAACYLDISACCHARIDE 4'-KINASE"/>
    <property type="match status" value="1"/>
</dbReference>
<accession>A0A381PCP7</accession>
<dbReference type="UniPathway" id="UPA00359">
    <property type="reaction ID" value="UER00482"/>
</dbReference>
<dbReference type="GO" id="GO:0009245">
    <property type="term" value="P:lipid A biosynthetic process"/>
    <property type="evidence" value="ECO:0007669"/>
    <property type="project" value="UniProtKB-KW"/>
</dbReference>
<dbReference type="EC" id="2.7.1.130" evidence="2"/>
<protein>
    <recommendedName>
        <fullName evidence="2">tetraacyldisaccharide 4'-kinase</fullName>
        <ecNumber evidence="2">2.7.1.130</ecNumber>
    </recommendedName>
</protein>
<dbReference type="GO" id="GO:0009244">
    <property type="term" value="P:lipopolysaccharide core region biosynthetic process"/>
    <property type="evidence" value="ECO:0007669"/>
    <property type="project" value="TreeGrafter"/>
</dbReference>
<evidence type="ECO:0000256" key="2">
    <source>
        <dbReference type="ARBA" id="ARBA00012071"/>
    </source>
</evidence>
<evidence type="ECO:0000256" key="5">
    <source>
        <dbReference type="ARBA" id="ARBA00022679"/>
    </source>
</evidence>
<keyword evidence="3" id="KW-0444">Lipid biosynthesis</keyword>
<reference evidence="10" key="1">
    <citation type="submission" date="2018-05" db="EMBL/GenBank/DDBJ databases">
        <authorList>
            <person name="Lanie J.A."/>
            <person name="Ng W.-L."/>
            <person name="Kazmierczak K.M."/>
            <person name="Andrzejewski T.M."/>
            <person name="Davidsen T.M."/>
            <person name="Wayne K.J."/>
            <person name="Tettelin H."/>
            <person name="Glass J.I."/>
            <person name="Rusch D."/>
            <person name="Podicherti R."/>
            <person name="Tsui H.-C.T."/>
            <person name="Winkler M.E."/>
        </authorList>
    </citation>
    <scope>NUCLEOTIDE SEQUENCE</scope>
</reference>
<keyword evidence="9" id="KW-0443">Lipid metabolism</keyword>
<dbReference type="AlphaFoldDB" id="A0A381PCP7"/>
<evidence type="ECO:0000256" key="7">
    <source>
        <dbReference type="ARBA" id="ARBA00022777"/>
    </source>
</evidence>
<dbReference type="PANTHER" id="PTHR42724:SF1">
    <property type="entry name" value="TETRAACYLDISACCHARIDE 4'-KINASE, MITOCHONDRIAL-RELATED"/>
    <property type="match status" value="1"/>
</dbReference>
<sequence>MGGSGKTPMVEYVSRYFIKKNYKFSIISRGYKRLTKGLRLINESDTYLTVGDEPKQLYNKFGNMSKVIVSEDRHKAIKLIEKENNDIYVILDDAFQNRSINKYLDIVLSSYKLPFFDDNIFPLGMLRENKNNIKRCDVLIFTNSPKNISLKEVDYIKNKSFSFLKKDVPILFSSVNYLKPICLFNRKKITKDVVISTSVANSSSFNEYIESQFNVVEKFVFPDHHIYTNNEITKIMESLNISKTLITTEKDAVKLCEFKDMFSDYSVYYVPIEIEFLHNRELSKYI</sequence>